<protein>
    <submittedName>
        <fullName evidence="1">Uncharacterized protein</fullName>
    </submittedName>
</protein>
<accession>A0A7U2FE27</accession>
<organism evidence="1 2">
    <name type="scientific">Phaeosphaeria nodorum (strain SN15 / ATCC MYA-4574 / FGSC 10173)</name>
    <name type="common">Glume blotch fungus</name>
    <name type="synonym">Parastagonospora nodorum</name>
    <dbReference type="NCBI Taxonomy" id="321614"/>
    <lineage>
        <taxon>Eukaryota</taxon>
        <taxon>Fungi</taxon>
        <taxon>Dikarya</taxon>
        <taxon>Ascomycota</taxon>
        <taxon>Pezizomycotina</taxon>
        <taxon>Dothideomycetes</taxon>
        <taxon>Pleosporomycetidae</taxon>
        <taxon>Pleosporales</taxon>
        <taxon>Pleosporineae</taxon>
        <taxon>Phaeosphaeriaceae</taxon>
        <taxon>Parastagonospora</taxon>
    </lineage>
</organism>
<reference evidence="2" key="1">
    <citation type="journal article" date="2021" name="BMC Genomics">
        <title>Chromosome-level genome assembly and manually-curated proteome of model necrotroph Parastagonospora nodorum Sn15 reveals a genome-wide trove of candidate effector homologs, and redundancy of virulence-related functions within an accessory chromosome.</title>
        <authorList>
            <person name="Bertazzoni S."/>
            <person name="Jones D.A.B."/>
            <person name="Phan H.T."/>
            <person name="Tan K.-C."/>
            <person name="Hane J.K."/>
        </authorList>
    </citation>
    <scope>NUCLEOTIDE SEQUENCE [LARGE SCALE GENOMIC DNA]</scope>
    <source>
        <strain evidence="2">SN15 / ATCC MYA-4574 / FGSC 10173)</strain>
    </source>
</reference>
<dbReference type="EMBL" id="CP069037">
    <property type="protein sequence ID" value="QRD03593.1"/>
    <property type="molecule type" value="Genomic_DNA"/>
</dbReference>
<gene>
    <name evidence="1" type="ORF">JI435_419930</name>
</gene>
<dbReference type="AlphaFoldDB" id="A0A7U2FE27"/>
<name>A0A7U2FE27_PHANO</name>
<dbReference type="VEuPathDB" id="FungiDB:JI435_419930"/>
<dbReference type="Proteomes" id="UP000663193">
    <property type="component" value="Chromosome 15"/>
</dbReference>
<proteinExistence type="predicted"/>
<sequence>MPKNRSAVVNSGTLATSPG</sequence>
<evidence type="ECO:0000313" key="1">
    <source>
        <dbReference type="EMBL" id="QRD03593.1"/>
    </source>
</evidence>
<evidence type="ECO:0000313" key="2">
    <source>
        <dbReference type="Proteomes" id="UP000663193"/>
    </source>
</evidence>
<keyword evidence="2" id="KW-1185">Reference proteome</keyword>